<dbReference type="SUPFAM" id="SSF103190">
    <property type="entry name" value="Sensory domain-like"/>
    <property type="match status" value="1"/>
</dbReference>
<dbReference type="SMART" id="SM00304">
    <property type="entry name" value="HAMP"/>
    <property type="match status" value="1"/>
</dbReference>
<dbReference type="InterPro" id="IPR001054">
    <property type="entry name" value="A/G_cyclase"/>
</dbReference>
<dbReference type="PANTHER" id="PTHR43081">
    <property type="entry name" value="ADENYLATE CYCLASE, TERMINAL-DIFFERENTIATION SPECIFIC-RELATED"/>
    <property type="match status" value="1"/>
</dbReference>
<dbReference type="PROSITE" id="PS50125">
    <property type="entry name" value="GUANYLATE_CYCLASE_2"/>
    <property type="match status" value="1"/>
</dbReference>
<dbReference type="GO" id="GO:0016020">
    <property type="term" value="C:membrane"/>
    <property type="evidence" value="ECO:0007669"/>
    <property type="project" value="InterPro"/>
</dbReference>
<comment type="caution">
    <text evidence="4">The sequence shown here is derived from an EMBL/GenBank/DDBJ whole genome shotgun (WGS) entry which is preliminary data.</text>
</comment>
<keyword evidence="1" id="KW-0812">Transmembrane</keyword>
<dbReference type="Proteomes" id="UP000438699">
    <property type="component" value="Unassembled WGS sequence"/>
</dbReference>
<evidence type="ECO:0000259" key="2">
    <source>
        <dbReference type="PROSITE" id="PS50125"/>
    </source>
</evidence>
<sequence length="726" mass="80214">MSSSRKTVIIPLYINILTIFFLLITSAVGVVVLYNQHMNAQSALKSADQFMNRVGTTILERTQAVFGPALMAADTFSRATDIGEKPNLLTHPLAPMFFSTLEQNPGLTSIYIGFADGDFFLISSLKDRPDARTAIGAPAKAMWYTRAIFHRADGFRYSLTKYLDKGFALMGSSVEKQPAYDPSKRPWYTLARGSAQPMLSDIYMYSFSREPGISVARRFDAEVPGVVALDISLAKLADFMDSQRVGKLGELTIFEPNGQVFVHPDTKAMLISKTKNGNTSIVPATVPELGSPVLEKLYMAFLSREAGSSTALPLTVNNVHYMGSVRALPESLGKPIYLAMAVPTREFTGPITAAGRKSMIASLIILALYIPLIIWVSRRITKPLNALMGHVDDVRHFRLDKPIAVRTHISELHRLGKAMETMRTTLRSFGRYIPRKLVKNMITLGIHPTLGGERRELTIFFSDIKDFTPMAETMAPEELTTTISEYFQKLGSRISNGGGTIDKYMGDAIMAFWNAPAHQPDHAERACLTALRCRRAAQRLNQQRAANGLPPLTTRFGLHTDEAVVGNVGSSDRMNFTVMGAAVNLASRLEGLNKYYGTTILVSETTARKAGDRFLFRTAGKVLPKGVSQPVAIAELAGLQPGHEANTDMHDDLLADTRKRQTAGQWESALDLFNRWKFKEAEQRICAVLQKNPDDGLAAVYCDLARQYMESPPAPDWNGILKFSDK</sequence>
<dbReference type="InterPro" id="IPR050697">
    <property type="entry name" value="Adenylyl/Guanylyl_Cyclase_3/4"/>
</dbReference>
<dbReference type="Gene3D" id="3.30.450.20">
    <property type="entry name" value="PAS domain"/>
    <property type="match status" value="1"/>
</dbReference>
<dbReference type="PANTHER" id="PTHR43081:SF1">
    <property type="entry name" value="ADENYLATE CYCLASE, TERMINAL-DIFFERENTIATION SPECIFIC"/>
    <property type="match status" value="1"/>
</dbReference>
<accession>A0A6N6N218</accession>
<dbReference type="PROSITE" id="PS50885">
    <property type="entry name" value="HAMP"/>
    <property type="match status" value="1"/>
</dbReference>
<dbReference type="InterPro" id="IPR029787">
    <property type="entry name" value="Nucleotide_cyclase"/>
</dbReference>
<dbReference type="Gene3D" id="6.10.340.10">
    <property type="match status" value="1"/>
</dbReference>
<dbReference type="CDD" id="cd07302">
    <property type="entry name" value="CHD"/>
    <property type="match status" value="1"/>
</dbReference>
<feature type="transmembrane region" description="Helical" evidence="1">
    <location>
        <begin position="12"/>
        <end position="34"/>
    </location>
</feature>
<dbReference type="GO" id="GO:0006171">
    <property type="term" value="P:cAMP biosynthetic process"/>
    <property type="evidence" value="ECO:0007669"/>
    <property type="project" value="TreeGrafter"/>
</dbReference>
<proteinExistence type="predicted"/>
<keyword evidence="5" id="KW-1185">Reference proteome</keyword>
<evidence type="ECO:0000256" key="1">
    <source>
        <dbReference type="SAM" id="Phobius"/>
    </source>
</evidence>
<dbReference type="AlphaFoldDB" id="A0A6N6N218"/>
<dbReference type="OrthoDB" id="9806735at2"/>
<dbReference type="GO" id="GO:0004016">
    <property type="term" value="F:adenylate cyclase activity"/>
    <property type="evidence" value="ECO:0007669"/>
    <property type="project" value="UniProtKB-ARBA"/>
</dbReference>
<dbReference type="SUPFAM" id="SSF158472">
    <property type="entry name" value="HAMP domain-like"/>
    <property type="match status" value="1"/>
</dbReference>
<feature type="domain" description="HAMP" evidence="3">
    <location>
        <begin position="378"/>
        <end position="431"/>
    </location>
</feature>
<name>A0A6N6N218_9BACT</name>
<evidence type="ECO:0000313" key="4">
    <source>
        <dbReference type="EMBL" id="KAB1441455.1"/>
    </source>
</evidence>
<dbReference type="GO" id="GO:0035556">
    <property type="term" value="P:intracellular signal transduction"/>
    <property type="evidence" value="ECO:0007669"/>
    <property type="project" value="InterPro"/>
</dbReference>
<reference evidence="4 5" key="1">
    <citation type="journal article" date="2017" name="Int. J. Syst. Evol. Microbiol.">
        <title>Desulfovibrio senegalensis sp. nov., a mesophilic sulfate reducer isolated from marine sediment.</title>
        <authorList>
            <person name="Thioye A."/>
            <person name="Gam Z.B.A."/>
            <person name="Mbengue M."/>
            <person name="Cayol J.L."/>
            <person name="Joseph-Bartoli M."/>
            <person name="Toure-Kane C."/>
            <person name="Labat M."/>
        </authorList>
    </citation>
    <scope>NUCLEOTIDE SEQUENCE [LARGE SCALE GENOMIC DNA]</scope>
    <source>
        <strain evidence="4 5">DSM 101509</strain>
    </source>
</reference>
<keyword evidence="1" id="KW-1133">Transmembrane helix</keyword>
<protein>
    <submittedName>
        <fullName evidence="4">HAMP domain-containing protein</fullName>
    </submittedName>
</protein>
<dbReference type="InterPro" id="IPR003660">
    <property type="entry name" value="HAMP_dom"/>
</dbReference>
<gene>
    <name evidence="4" type="ORF">F8A88_10965</name>
</gene>
<organism evidence="4 5">
    <name type="scientific">Pseudodesulfovibrio senegalensis</name>
    <dbReference type="NCBI Taxonomy" id="1721087"/>
    <lineage>
        <taxon>Bacteria</taxon>
        <taxon>Pseudomonadati</taxon>
        <taxon>Thermodesulfobacteriota</taxon>
        <taxon>Desulfovibrionia</taxon>
        <taxon>Desulfovibrionales</taxon>
        <taxon>Desulfovibrionaceae</taxon>
    </lineage>
</organism>
<dbReference type="Pfam" id="PF00672">
    <property type="entry name" value="HAMP"/>
    <property type="match status" value="1"/>
</dbReference>
<dbReference type="InterPro" id="IPR029151">
    <property type="entry name" value="Sensor-like_sf"/>
</dbReference>
<evidence type="ECO:0000259" key="3">
    <source>
        <dbReference type="PROSITE" id="PS50885"/>
    </source>
</evidence>
<dbReference type="SMART" id="SM00044">
    <property type="entry name" value="CYCc"/>
    <property type="match status" value="1"/>
</dbReference>
<dbReference type="RefSeq" id="WP_151151198.1">
    <property type="nucleotide sequence ID" value="NZ_WAIE01000004.1"/>
</dbReference>
<keyword evidence="1" id="KW-0472">Membrane</keyword>
<feature type="domain" description="Guanylate cyclase" evidence="2">
    <location>
        <begin position="458"/>
        <end position="590"/>
    </location>
</feature>
<dbReference type="Gene3D" id="3.30.70.1230">
    <property type="entry name" value="Nucleotide cyclase"/>
    <property type="match status" value="1"/>
</dbReference>
<dbReference type="Pfam" id="PF00211">
    <property type="entry name" value="Guanylate_cyc"/>
    <property type="match status" value="1"/>
</dbReference>
<dbReference type="SUPFAM" id="SSF55073">
    <property type="entry name" value="Nucleotide cyclase"/>
    <property type="match status" value="1"/>
</dbReference>
<evidence type="ECO:0000313" key="5">
    <source>
        <dbReference type="Proteomes" id="UP000438699"/>
    </source>
</evidence>
<dbReference type="EMBL" id="WAIE01000004">
    <property type="protein sequence ID" value="KAB1441455.1"/>
    <property type="molecule type" value="Genomic_DNA"/>
</dbReference>